<evidence type="ECO:0008006" key="4">
    <source>
        <dbReference type="Google" id="ProtNLM"/>
    </source>
</evidence>
<feature type="signal peptide" evidence="1">
    <location>
        <begin position="1"/>
        <end position="24"/>
    </location>
</feature>
<name>A0AAX4HX65_9PEZI</name>
<accession>A0AAX4HX65</accession>
<reference evidence="3" key="1">
    <citation type="journal article" date="2023" name="bioRxiv">
        <title>Complete genome of the Medicago anthracnose fungus, Colletotrichum destructivum, reveals a mini-chromosome-like region within a core chromosome.</title>
        <authorList>
            <person name="Lapalu N."/>
            <person name="Simon A."/>
            <person name="Lu A."/>
            <person name="Plaumann P.-L."/>
            <person name="Amselem J."/>
            <person name="Pigne S."/>
            <person name="Auger A."/>
            <person name="Koch C."/>
            <person name="Dallery J.-F."/>
            <person name="O'Connell R.J."/>
        </authorList>
    </citation>
    <scope>NUCLEOTIDE SEQUENCE [LARGE SCALE GENOMIC DNA]</scope>
    <source>
        <strain evidence="3">CBS 520.97</strain>
    </source>
</reference>
<evidence type="ECO:0000256" key="1">
    <source>
        <dbReference type="SAM" id="SignalP"/>
    </source>
</evidence>
<organism evidence="2 3">
    <name type="scientific">Colletotrichum destructivum</name>
    <dbReference type="NCBI Taxonomy" id="34406"/>
    <lineage>
        <taxon>Eukaryota</taxon>
        <taxon>Fungi</taxon>
        <taxon>Dikarya</taxon>
        <taxon>Ascomycota</taxon>
        <taxon>Pezizomycotina</taxon>
        <taxon>Sordariomycetes</taxon>
        <taxon>Hypocreomycetidae</taxon>
        <taxon>Glomerellales</taxon>
        <taxon>Glomerellaceae</taxon>
        <taxon>Colletotrichum</taxon>
        <taxon>Colletotrichum destructivum species complex</taxon>
    </lineage>
</organism>
<gene>
    <name evidence="2" type="ORF">CDEST_00382</name>
</gene>
<dbReference type="RefSeq" id="XP_062772592.1">
    <property type="nucleotide sequence ID" value="XM_062916541.1"/>
</dbReference>
<protein>
    <recommendedName>
        <fullName evidence="4">Nudix hydrolase domain-containing protein</fullName>
    </recommendedName>
</protein>
<keyword evidence="1" id="KW-0732">Signal</keyword>
<keyword evidence="3" id="KW-1185">Reference proteome</keyword>
<proteinExistence type="predicted"/>
<feature type="chain" id="PRO_5043948938" description="Nudix hydrolase domain-containing protein" evidence="1">
    <location>
        <begin position="25"/>
        <end position="225"/>
    </location>
</feature>
<dbReference type="KEGG" id="cdet:87936885"/>
<dbReference type="EMBL" id="CP137305">
    <property type="protein sequence ID" value="WQF75368.1"/>
    <property type="molecule type" value="Genomic_DNA"/>
</dbReference>
<evidence type="ECO:0000313" key="3">
    <source>
        <dbReference type="Proteomes" id="UP001322277"/>
    </source>
</evidence>
<dbReference type="GeneID" id="87936885"/>
<evidence type="ECO:0000313" key="2">
    <source>
        <dbReference type="EMBL" id="WQF75368.1"/>
    </source>
</evidence>
<dbReference type="Proteomes" id="UP001322277">
    <property type="component" value="Chromosome 1"/>
</dbReference>
<sequence>MHRSVRTVCILALWGMFSLIAVQAQNHSEYLLPGDEIEWKAFGKIDPWGLPPNATKGRDNDGAVYLGSVGSNQIGCGVVPYDPDGDIWLVPAEDDEFESVGYVLPHSEYNSTSDSSFADCVLREASEAGGLIINENSLVPLGLSNNGAVYWFRGNLTTVHKVLKPDEPDEPRTKAIRRWYSIAKARTELKKPKDDPKKKAAMRQALLHAQLAGPGQPGSPRASSK</sequence>
<dbReference type="AlphaFoldDB" id="A0AAX4HX65"/>